<evidence type="ECO:0000256" key="1">
    <source>
        <dbReference type="SAM" id="Phobius"/>
    </source>
</evidence>
<organism evidence="2 3">
    <name type="scientific">Formosa undariae</name>
    <dbReference type="NCBI Taxonomy" id="1325436"/>
    <lineage>
        <taxon>Bacteria</taxon>
        <taxon>Pseudomonadati</taxon>
        <taxon>Bacteroidota</taxon>
        <taxon>Flavobacteriia</taxon>
        <taxon>Flavobacteriales</taxon>
        <taxon>Flavobacteriaceae</taxon>
        <taxon>Formosa</taxon>
    </lineage>
</organism>
<comment type="caution">
    <text evidence="2">The sequence shown here is derived from an EMBL/GenBank/DDBJ whole genome shotgun (WGS) entry which is preliminary data.</text>
</comment>
<gene>
    <name evidence="2" type="ORF">ACFFVB_04250</name>
</gene>
<feature type="transmembrane region" description="Helical" evidence="1">
    <location>
        <begin position="64"/>
        <end position="82"/>
    </location>
</feature>
<accession>A0ABV5EYM3</accession>
<protein>
    <submittedName>
        <fullName evidence="2">CCC motif membrane protein</fullName>
    </submittedName>
</protein>
<keyword evidence="1" id="KW-0812">Transmembrane</keyword>
<name>A0ABV5EYM3_9FLAO</name>
<dbReference type="RefSeq" id="WP_382381471.1">
    <property type="nucleotide sequence ID" value="NZ_JBHMEZ010000003.1"/>
</dbReference>
<evidence type="ECO:0000313" key="3">
    <source>
        <dbReference type="Proteomes" id="UP001589605"/>
    </source>
</evidence>
<reference evidence="2 3" key="1">
    <citation type="submission" date="2024-09" db="EMBL/GenBank/DDBJ databases">
        <authorList>
            <person name="Sun Q."/>
            <person name="Mori K."/>
        </authorList>
    </citation>
    <scope>NUCLEOTIDE SEQUENCE [LARGE SCALE GENOMIC DNA]</scope>
    <source>
        <strain evidence="2 3">CECT 8286</strain>
    </source>
</reference>
<dbReference type="NCBIfam" id="NF040945">
    <property type="entry name" value="CCC_membrane"/>
    <property type="match status" value="1"/>
</dbReference>
<dbReference type="EMBL" id="JBHMEZ010000003">
    <property type="protein sequence ID" value="MFB9052282.1"/>
    <property type="molecule type" value="Genomic_DNA"/>
</dbReference>
<keyword evidence="1" id="KW-1133">Transmembrane helix</keyword>
<proteinExistence type="predicted"/>
<keyword evidence="1" id="KW-0472">Membrane</keyword>
<sequence>MERIYLKTTTIYVLAGLGLLCCCFGGLGVIPAGIAFYMAHTKLKEVTLNPENYDNVKGMSDAKTVTMIILIICALNFIYTVYTVSTTDWDVLIEQTQEIMNENRYED</sequence>
<feature type="transmembrane region" description="Helical" evidence="1">
    <location>
        <begin position="12"/>
        <end position="39"/>
    </location>
</feature>
<evidence type="ECO:0000313" key="2">
    <source>
        <dbReference type="EMBL" id="MFB9052282.1"/>
    </source>
</evidence>
<dbReference type="Proteomes" id="UP001589605">
    <property type="component" value="Unassembled WGS sequence"/>
</dbReference>
<keyword evidence="3" id="KW-1185">Reference proteome</keyword>